<keyword evidence="4" id="KW-0949">S-adenosyl-L-methionine</keyword>
<dbReference type="NCBIfam" id="TIGR02493">
    <property type="entry name" value="PFLA"/>
    <property type="match status" value="1"/>
</dbReference>
<keyword evidence="5" id="KW-0479">Metal-binding</keyword>
<evidence type="ECO:0000256" key="9">
    <source>
        <dbReference type="SAM" id="MobiDB-lite"/>
    </source>
</evidence>
<dbReference type="InterPro" id="IPR012838">
    <property type="entry name" value="PFL1_activating"/>
</dbReference>
<dbReference type="SFLD" id="SFLDS00029">
    <property type="entry name" value="Radical_SAM"/>
    <property type="match status" value="1"/>
</dbReference>
<comment type="cofactor">
    <cofactor evidence="1">
        <name>[4Fe-4S] cluster</name>
        <dbReference type="ChEBI" id="CHEBI:49883"/>
    </cofactor>
</comment>
<organism evidence="11 12">
    <name type="scientific">Chara braunii</name>
    <name type="common">Braun's stonewort</name>
    <dbReference type="NCBI Taxonomy" id="69332"/>
    <lineage>
        <taxon>Eukaryota</taxon>
        <taxon>Viridiplantae</taxon>
        <taxon>Streptophyta</taxon>
        <taxon>Charophyceae</taxon>
        <taxon>Charales</taxon>
        <taxon>Characeae</taxon>
        <taxon>Chara</taxon>
    </lineage>
</organism>
<proteinExistence type="inferred from homology"/>
<feature type="domain" description="Radical SAM core" evidence="10">
    <location>
        <begin position="335"/>
        <end position="561"/>
    </location>
</feature>
<evidence type="ECO:0000259" key="10">
    <source>
        <dbReference type="PROSITE" id="PS51918"/>
    </source>
</evidence>
<evidence type="ECO:0000256" key="4">
    <source>
        <dbReference type="ARBA" id="ARBA00022691"/>
    </source>
</evidence>
<reference evidence="11 12" key="1">
    <citation type="journal article" date="2018" name="Cell">
        <title>The Chara Genome: Secondary Complexity and Implications for Plant Terrestrialization.</title>
        <authorList>
            <person name="Nishiyama T."/>
            <person name="Sakayama H."/>
            <person name="Vries J.D."/>
            <person name="Buschmann H."/>
            <person name="Saint-Marcoux D."/>
            <person name="Ullrich K.K."/>
            <person name="Haas F.B."/>
            <person name="Vanderstraeten L."/>
            <person name="Becker D."/>
            <person name="Lang D."/>
            <person name="Vosolsobe S."/>
            <person name="Rombauts S."/>
            <person name="Wilhelmsson P.K.I."/>
            <person name="Janitza P."/>
            <person name="Kern R."/>
            <person name="Heyl A."/>
            <person name="Rumpler F."/>
            <person name="Villalobos L.I.A.C."/>
            <person name="Clay J.M."/>
            <person name="Skokan R."/>
            <person name="Toyoda A."/>
            <person name="Suzuki Y."/>
            <person name="Kagoshima H."/>
            <person name="Schijlen E."/>
            <person name="Tajeshwar N."/>
            <person name="Catarino B."/>
            <person name="Hetherington A.J."/>
            <person name="Saltykova A."/>
            <person name="Bonnot C."/>
            <person name="Breuninger H."/>
            <person name="Symeonidi A."/>
            <person name="Radhakrishnan G.V."/>
            <person name="Van Nieuwerburgh F."/>
            <person name="Deforce D."/>
            <person name="Chang C."/>
            <person name="Karol K.G."/>
            <person name="Hedrich R."/>
            <person name="Ulvskov P."/>
            <person name="Glockner G."/>
            <person name="Delwiche C.F."/>
            <person name="Petrasek J."/>
            <person name="Van de Peer Y."/>
            <person name="Friml J."/>
            <person name="Beilby M."/>
            <person name="Dolan L."/>
            <person name="Kohara Y."/>
            <person name="Sugano S."/>
            <person name="Fujiyama A."/>
            <person name="Delaux P.-M."/>
            <person name="Quint M."/>
            <person name="TheiBen G."/>
            <person name="Hagemann M."/>
            <person name="Harholt J."/>
            <person name="Dunand C."/>
            <person name="Zachgo S."/>
            <person name="Langdale J."/>
            <person name="Maumus F."/>
            <person name="Straeten D.V.D."/>
            <person name="Gould S.B."/>
            <person name="Rensing S.A."/>
        </authorList>
    </citation>
    <scope>NUCLEOTIDE SEQUENCE [LARGE SCALE GENOMIC DNA]</scope>
    <source>
        <strain evidence="11 12">S276</strain>
    </source>
</reference>
<dbReference type="InterPro" id="IPR007197">
    <property type="entry name" value="rSAM"/>
</dbReference>
<dbReference type="PROSITE" id="PS01087">
    <property type="entry name" value="RADICAL_ACTIVATING"/>
    <property type="match status" value="1"/>
</dbReference>
<dbReference type="InterPro" id="IPR001989">
    <property type="entry name" value="Radical_activat_CS"/>
</dbReference>
<comment type="caution">
    <text evidence="11">The sequence shown here is derived from an EMBL/GenBank/DDBJ whole genome shotgun (WGS) entry which is preliminary data.</text>
</comment>
<dbReference type="SFLD" id="SFLDG01067">
    <property type="entry name" value="SPASM/twitch_domain_containing"/>
    <property type="match status" value="1"/>
</dbReference>
<dbReference type="InterPro" id="IPR013785">
    <property type="entry name" value="Aldolase_TIM"/>
</dbReference>
<dbReference type="PANTHER" id="PTHR30352:SF5">
    <property type="entry name" value="PYRUVATE FORMATE-LYASE 1-ACTIVATING ENZYME"/>
    <property type="match status" value="1"/>
</dbReference>
<dbReference type="PANTHER" id="PTHR30352">
    <property type="entry name" value="PYRUVATE FORMATE-LYASE-ACTIVATING ENZYME"/>
    <property type="match status" value="1"/>
</dbReference>
<dbReference type="EMBL" id="BFEA01001039">
    <property type="protein sequence ID" value="GBG92347.1"/>
    <property type="molecule type" value="Genomic_DNA"/>
</dbReference>
<evidence type="ECO:0000256" key="5">
    <source>
        <dbReference type="ARBA" id="ARBA00022723"/>
    </source>
</evidence>
<dbReference type="InterPro" id="IPR058240">
    <property type="entry name" value="rSAM_sf"/>
</dbReference>
<name>A0A388MCR1_CHABU</name>
<dbReference type="SFLD" id="SFLDG01066">
    <property type="entry name" value="organic_radical-activating_enz"/>
    <property type="match status" value="1"/>
</dbReference>
<dbReference type="Gramene" id="GBG92347">
    <property type="protein sequence ID" value="GBG92347"/>
    <property type="gene ID" value="CBR_g55228"/>
</dbReference>
<dbReference type="CDD" id="cd01335">
    <property type="entry name" value="Radical_SAM"/>
    <property type="match status" value="1"/>
</dbReference>
<evidence type="ECO:0000256" key="8">
    <source>
        <dbReference type="ARBA" id="ARBA00023014"/>
    </source>
</evidence>
<evidence type="ECO:0000256" key="6">
    <source>
        <dbReference type="ARBA" id="ARBA00023002"/>
    </source>
</evidence>
<dbReference type="GO" id="GO:0051539">
    <property type="term" value="F:4 iron, 4 sulfur cluster binding"/>
    <property type="evidence" value="ECO:0007669"/>
    <property type="project" value="UniProtKB-KW"/>
</dbReference>
<evidence type="ECO:0000256" key="3">
    <source>
        <dbReference type="ARBA" id="ARBA00022485"/>
    </source>
</evidence>
<evidence type="ECO:0000313" key="12">
    <source>
        <dbReference type="Proteomes" id="UP000265515"/>
    </source>
</evidence>
<dbReference type="Gene3D" id="3.20.20.70">
    <property type="entry name" value="Aldolase class I"/>
    <property type="match status" value="1"/>
</dbReference>
<dbReference type="GO" id="GO:0046872">
    <property type="term" value="F:metal ion binding"/>
    <property type="evidence" value="ECO:0007669"/>
    <property type="project" value="UniProtKB-KW"/>
</dbReference>
<keyword evidence="8" id="KW-0411">Iron-sulfur</keyword>
<dbReference type="GO" id="GO:0043365">
    <property type="term" value="F:[formate-C-acetyltransferase]-activating enzyme activity"/>
    <property type="evidence" value="ECO:0007669"/>
    <property type="project" value="InterPro"/>
</dbReference>
<accession>A0A388MCR1</accession>
<comment type="similarity">
    <text evidence="2">Belongs to the organic radical-activating enzymes family.</text>
</comment>
<keyword evidence="3" id="KW-0004">4Fe-4S</keyword>
<evidence type="ECO:0000256" key="1">
    <source>
        <dbReference type="ARBA" id="ARBA00001966"/>
    </source>
</evidence>
<dbReference type="InterPro" id="IPR034457">
    <property type="entry name" value="Organic_radical-activating"/>
</dbReference>
<gene>
    <name evidence="11" type="ORF">CBR_g55228</name>
</gene>
<evidence type="ECO:0000256" key="2">
    <source>
        <dbReference type="ARBA" id="ARBA00009777"/>
    </source>
</evidence>
<keyword evidence="7" id="KW-0408">Iron</keyword>
<feature type="region of interest" description="Disordered" evidence="9">
    <location>
        <begin position="291"/>
        <end position="314"/>
    </location>
</feature>
<keyword evidence="6" id="KW-0560">Oxidoreductase</keyword>
<evidence type="ECO:0000313" key="11">
    <source>
        <dbReference type="EMBL" id="GBG92347.1"/>
    </source>
</evidence>
<dbReference type="Pfam" id="PF04055">
    <property type="entry name" value="Radical_SAM"/>
    <property type="match status" value="1"/>
</dbReference>
<dbReference type="PROSITE" id="PS51918">
    <property type="entry name" value="RADICAL_SAM"/>
    <property type="match status" value="1"/>
</dbReference>
<dbReference type="AlphaFoldDB" id="A0A388MCR1"/>
<dbReference type="Proteomes" id="UP000265515">
    <property type="component" value="Unassembled WGS sequence"/>
</dbReference>
<dbReference type="SUPFAM" id="SSF102114">
    <property type="entry name" value="Radical SAM enzymes"/>
    <property type="match status" value="1"/>
</dbReference>
<sequence length="564" mass="61273">MRFGHSSQSAIGRNCKHLRQHVVWEKAPIWKSLVPKSLVPKPVCERARSRLGEEPVLHRLCVVRKVLTARAAKGARVSVPDGAISSTVGESISDSRYVRPFARTATCLLTHSGRCATSVGKEENVEICVGLTRNDTGVRPASKEIGLRQASKDLGGGMAMATSAISRGINLLCPSTASASRHVDAVAMRNRWPDGAQIQLHSSPLSFANSSRPLHYRPTSSALSWSLPAATLEREMDSYCLHGLPEGLPRKRCGGPICGAAGSASSSSSFYTDAAGGAVRELAKRDVVLPKRDSLGPGLDPDMKPEELEDSEGGGIGDIPMVWGRVHSIESFSAIDGPGIRSVMFLQGCWRRCLFCSNPDTWSPTTKETKRMSSKDIAKLLERNLPYYSGGGGVTLSGGEPLLQPDFCAAIFREAHALGISTALDTAGYGRPEEWAKVLPYTNVVLLCLKAMDKAVYHKLVGLSNTVVMKFVEAIQKYKVQLVIRFVVLPGYTDTEQEIEGLIAFAKTQPTLIGVEILPYHTLGVNKWEELGMNYPLKGVSPPSKEFMMEVKQRIENEGIKTLM</sequence>
<protein>
    <recommendedName>
        <fullName evidence="10">Radical SAM core domain-containing protein</fullName>
    </recommendedName>
</protein>
<evidence type="ECO:0000256" key="7">
    <source>
        <dbReference type="ARBA" id="ARBA00023004"/>
    </source>
</evidence>
<keyword evidence="12" id="KW-1185">Reference proteome</keyword>
<dbReference type="OrthoDB" id="412320at2759"/>